<evidence type="ECO:0000256" key="1">
    <source>
        <dbReference type="ARBA" id="ARBA00023015"/>
    </source>
</evidence>
<protein>
    <submittedName>
        <fullName evidence="6">TetR/AcrR family transcriptional regulator C-terminal ligand-binding domain-containing protein</fullName>
    </submittedName>
</protein>
<evidence type="ECO:0000256" key="3">
    <source>
        <dbReference type="ARBA" id="ARBA00023163"/>
    </source>
</evidence>
<dbReference type="SUPFAM" id="SSF48498">
    <property type="entry name" value="Tetracyclin repressor-like, C-terminal domain"/>
    <property type="match status" value="1"/>
</dbReference>
<evidence type="ECO:0000313" key="7">
    <source>
        <dbReference type="Proteomes" id="UP000822993"/>
    </source>
</evidence>
<keyword evidence="1" id="KW-0805">Transcription regulation</keyword>
<reference evidence="6 7" key="1">
    <citation type="submission" date="2020-08" db="EMBL/GenBank/DDBJ databases">
        <title>A Genomic Blueprint of the Chicken Gut Microbiome.</title>
        <authorList>
            <person name="Gilroy R."/>
            <person name="Ravi A."/>
            <person name="Getino M."/>
            <person name="Pursley I."/>
            <person name="Horton D.L."/>
            <person name="Alikhan N.-F."/>
            <person name="Baker D."/>
            <person name="Gharbi K."/>
            <person name="Hall N."/>
            <person name="Watson M."/>
            <person name="Adriaenssens E.M."/>
            <person name="Foster-Nyarko E."/>
            <person name="Jarju S."/>
            <person name="Secka A."/>
            <person name="Antonio M."/>
            <person name="Oren A."/>
            <person name="Chaudhuri R."/>
            <person name="La Ragione R.M."/>
            <person name="Hildebrand F."/>
            <person name="Pallen M.J."/>
        </authorList>
    </citation>
    <scope>NUCLEOTIDE SEQUENCE [LARGE SCALE GENOMIC DNA]</scope>
    <source>
        <strain evidence="6 7">Sa1BUA8</strain>
    </source>
</reference>
<accession>A0A9D5UAK4</accession>
<dbReference type="InterPro" id="IPR011075">
    <property type="entry name" value="TetR_C"/>
</dbReference>
<dbReference type="GO" id="GO:0000976">
    <property type="term" value="F:transcription cis-regulatory region binding"/>
    <property type="evidence" value="ECO:0007669"/>
    <property type="project" value="TreeGrafter"/>
</dbReference>
<dbReference type="Gene3D" id="1.10.10.60">
    <property type="entry name" value="Homeodomain-like"/>
    <property type="match status" value="1"/>
</dbReference>
<evidence type="ECO:0000313" key="6">
    <source>
        <dbReference type="EMBL" id="MBE7700531.1"/>
    </source>
</evidence>
<evidence type="ECO:0000256" key="4">
    <source>
        <dbReference type="PROSITE-ProRule" id="PRU00335"/>
    </source>
</evidence>
<keyword evidence="7" id="KW-1185">Reference proteome</keyword>
<sequence length="200" mass="22060">MTRTPPERPGRGRRPAAEVRRGILAVTADILLTDGVAGVTFDKIAAAAPASKATLYKWWPSPGALAAEAYFTHVEEQLQFDDTGNIEHDLRTQLHAHVALLNRPDVGPVIAKLIGAAQSDTELAEAWSRNYSTIRRRTAVERLQRAKEQGQIHPDVDVQVVVDQLWGACYHRLLIPDEPLSIEFADSLINNMSRGILVQA</sequence>
<dbReference type="Pfam" id="PF00440">
    <property type="entry name" value="TetR_N"/>
    <property type="match status" value="1"/>
</dbReference>
<dbReference type="SUPFAM" id="SSF46689">
    <property type="entry name" value="Homeodomain-like"/>
    <property type="match status" value="1"/>
</dbReference>
<feature type="domain" description="HTH tetR-type" evidence="5">
    <location>
        <begin position="17"/>
        <end position="77"/>
    </location>
</feature>
<dbReference type="InterPro" id="IPR009057">
    <property type="entry name" value="Homeodomain-like_sf"/>
</dbReference>
<keyword evidence="2 4" id="KW-0238">DNA-binding</keyword>
<comment type="caution">
    <text evidence="6">The sequence shown here is derived from an EMBL/GenBank/DDBJ whole genome shotgun (WGS) entry which is preliminary data.</text>
</comment>
<dbReference type="PROSITE" id="PS50977">
    <property type="entry name" value="HTH_TETR_2"/>
    <property type="match status" value="1"/>
</dbReference>
<dbReference type="Gene3D" id="1.10.357.10">
    <property type="entry name" value="Tetracycline Repressor, domain 2"/>
    <property type="match status" value="1"/>
</dbReference>
<evidence type="ECO:0000256" key="2">
    <source>
        <dbReference type="ARBA" id="ARBA00023125"/>
    </source>
</evidence>
<dbReference type="Pfam" id="PF16859">
    <property type="entry name" value="TetR_C_11"/>
    <property type="match status" value="1"/>
</dbReference>
<dbReference type="InterPro" id="IPR001647">
    <property type="entry name" value="HTH_TetR"/>
</dbReference>
<keyword evidence="3" id="KW-0804">Transcription</keyword>
<name>A0A9D5UAK4_9CELL</name>
<proteinExistence type="predicted"/>
<dbReference type="AlphaFoldDB" id="A0A9D5UAK4"/>
<dbReference type="InterPro" id="IPR036271">
    <property type="entry name" value="Tet_transcr_reg_TetR-rel_C_sf"/>
</dbReference>
<gene>
    <name evidence="6" type="ORF">H9623_09465</name>
</gene>
<dbReference type="GO" id="GO:0003700">
    <property type="term" value="F:DNA-binding transcription factor activity"/>
    <property type="evidence" value="ECO:0007669"/>
    <property type="project" value="TreeGrafter"/>
</dbReference>
<dbReference type="PANTHER" id="PTHR30055:SF148">
    <property type="entry name" value="TETR-FAMILY TRANSCRIPTIONAL REGULATOR"/>
    <property type="match status" value="1"/>
</dbReference>
<dbReference type="EMBL" id="JACSPN010000010">
    <property type="protein sequence ID" value="MBE7700531.1"/>
    <property type="molecule type" value="Genomic_DNA"/>
</dbReference>
<organism evidence="6 7">
    <name type="scientific">Oerskovia douganii</name>
    <dbReference type="NCBI Taxonomy" id="2762210"/>
    <lineage>
        <taxon>Bacteria</taxon>
        <taxon>Bacillati</taxon>
        <taxon>Actinomycetota</taxon>
        <taxon>Actinomycetes</taxon>
        <taxon>Micrococcales</taxon>
        <taxon>Cellulomonadaceae</taxon>
        <taxon>Oerskovia</taxon>
    </lineage>
</organism>
<dbReference type="PANTHER" id="PTHR30055">
    <property type="entry name" value="HTH-TYPE TRANSCRIPTIONAL REGULATOR RUTR"/>
    <property type="match status" value="1"/>
</dbReference>
<evidence type="ECO:0000259" key="5">
    <source>
        <dbReference type="PROSITE" id="PS50977"/>
    </source>
</evidence>
<dbReference type="Proteomes" id="UP000822993">
    <property type="component" value="Unassembled WGS sequence"/>
</dbReference>
<dbReference type="InterPro" id="IPR050109">
    <property type="entry name" value="HTH-type_TetR-like_transc_reg"/>
</dbReference>
<feature type="DNA-binding region" description="H-T-H motif" evidence="4">
    <location>
        <begin position="40"/>
        <end position="59"/>
    </location>
</feature>